<sequence length="70" mass="7795">VYDSPWAGDTKDAGILLVRRSCTQSQQCPSISLLPAVVPNLVVHLQPRYNTCVLNKRATSDDQRTILRKS</sequence>
<evidence type="ECO:0000313" key="1">
    <source>
        <dbReference type="EMBL" id="KAK3609491.1"/>
    </source>
</evidence>
<dbReference type="EMBL" id="JAEAOA010001348">
    <property type="protein sequence ID" value="KAK3609491.1"/>
    <property type="molecule type" value="Genomic_DNA"/>
</dbReference>
<comment type="caution">
    <text evidence="1">The sequence shown here is derived from an EMBL/GenBank/DDBJ whole genome shotgun (WGS) entry which is preliminary data.</text>
</comment>
<accession>A0AAE0TFX6</accession>
<organism evidence="1 2">
    <name type="scientific">Potamilus streckersoni</name>
    <dbReference type="NCBI Taxonomy" id="2493646"/>
    <lineage>
        <taxon>Eukaryota</taxon>
        <taxon>Metazoa</taxon>
        <taxon>Spiralia</taxon>
        <taxon>Lophotrochozoa</taxon>
        <taxon>Mollusca</taxon>
        <taxon>Bivalvia</taxon>
        <taxon>Autobranchia</taxon>
        <taxon>Heteroconchia</taxon>
        <taxon>Palaeoheterodonta</taxon>
        <taxon>Unionida</taxon>
        <taxon>Unionoidea</taxon>
        <taxon>Unionidae</taxon>
        <taxon>Ambleminae</taxon>
        <taxon>Lampsilini</taxon>
        <taxon>Potamilus</taxon>
    </lineage>
</organism>
<feature type="non-terminal residue" evidence="1">
    <location>
        <position position="1"/>
    </location>
</feature>
<reference evidence="1" key="2">
    <citation type="journal article" date="2021" name="Genome Biol. Evol.">
        <title>Developing a high-quality reference genome for a parasitic bivalve with doubly uniparental inheritance (Bivalvia: Unionida).</title>
        <authorList>
            <person name="Smith C.H."/>
        </authorList>
    </citation>
    <scope>NUCLEOTIDE SEQUENCE</scope>
    <source>
        <strain evidence="1">CHS0354</strain>
        <tissue evidence="1">Mantle</tissue>
    </source>
</reference>
<gene>
    <name evidence="1" type="ORF">CHS0354_022255</name>
</gene>
<dbReference type="AlphaFoldDB" id="A0AAE0TFX6"/>
<proteinExistence type="predicted"/>
<protein>
    <submittedName>
        <fullName evidence="1">Uncharacterized protein</fullName>
    </submittedName>
</protein>
<dbReference type="Proteomes" id="UP001195483">
    <property type="component" value="Unassembled WGS sequence"/>
</dbReference>
<name>A0AAE0TFX6_9BIVA</name>
<keyword evidence="2" id="KW-1185">Reference proteome</keyword>
<reference evidence="1" key="1">
    <citation type="journal article" date="2021" name="Genome Biol. Evol.">
        <title>A High-Quality Reference Genome for a Parasitic Bivalve with Doubly Uniparental Inheritance (Bivalvia: Unionida).</title>
        <authorList>
            <person name="Smith C.H."/>
        </authorList>
    </citation>
    <scope>NUCLEOTIDE SEQUENCE</scope>
    <source>
        <strain evidence="1">CHS0354</strain>
    </source>
</reference>
<reference evidence="1" key="3">
    <citation type="submission" date="2023-05" db="EMBL/GenBank/DDBJ databases">
        <authorList>
            <person name="Smith C.H."/>
        </authorList>
    </citation>
    <scope>NUCLEOTIDE SEQUENCE</scope>
    <source>
        <strain evidence="1">CHS0354</strain>
        <tissue evidence="1">Mantle</tissue>
    </source>
</reference>
<evidence type="ECO:0000313" key="2">
    <source>
        <dbReference type="Proteomes" id="UP001195483"/>
    </source>
</evidence>